<keyword evidence="11" id="KW-1185">Reference proteome</keyword>
<dbReference type="InterPro" id="IPR036259">
    <property type="entry name" value="MFS_trans_sf"/>
</dbReference>
<feature type="transmembrane region" description="Helical" evidence="8">
    <location>
        <begin position="311"/>
        <end position="332"/>
    </location>
</feature>
<feature type="transmembrane region" description="Helical" evidence="8">
    <location>
        <begin position="142"/>
        <end position="167"/>
    </location>
</feature>
<evidence type="ECO:0000256" key="2">
    <source>
        <dbReference type="ARBA" id="ARBA00006236"/>
    </source>
</evidence>
<keyword evidence="4" id="KW-1003">Cell membrane</keyword>
<sequence>MENHQNSTSSGMSSKEFTILVAMLMSIVAISIDALLPALGIIGKDLAAASANQPQLLISMLFLGMAIGQLICGPLSDSLGRRPVLFGGFGIYLIGTVICYQANSMETLMFGRFIQGLGVAGPYISAISLVRDLYHGSQMARIMSLVMMIFMLVPALAPTLGQAILILDDWRGIFEMYLIYAVILIAWIMLRLKETLPKEHRIPFTQKGFYEGFREVLTNRITASYTICMGLFFGSFIGYLNSAQQIFQVQFKTGALFALYFGMLAVVLAISSLINSRIVEKHGAKHIAFRGIYCVVIASAIFLSLHAFVTITLWMFLLYAAVFFFCFGLLFGNINSLAMEPMGHVAGIASAVIGSVSSIMSMVIGTVIGQMYDNTLIPIAGGFTVFGSIAIGIMYWAEKGRIEETEEELSEAESV</sequence>
<feature type="transmembrane region" description="Helical" evidence="8">
    <location>
        <begin position="375"/>
        <end position="397"/>
    </location>
</feature>
<dbReference type="GO" id="GO:0042910">
    <property type="term" value="F:xenobiotic transmembrane transporter activity"/>
    <property type="evidence" value="ECO:0007669"/>
    <property type="project" value="InterPro"/>
</dbReference>
<dbReference type="PROSITE" id="PS50850">
    <property type="entry name" value="MFS"/>
    <property type="match status" value="1"/>
</dbReference>
<feature type="transmembrane region" description="Helical" evidence="8">
    <location>
        <begin position="20"/>
        <end position="42"/>
    </location>
</feature>
<protein>
    <recommendedName>
        <fullName evidence="8">Bcr/CflA family efflux transporter</fullName>
    </recommendedName>
</protein>
<dbReference type="GO" id="GO:1990961">
    <property type="term" value="P:xenobiotic detoxification by transmembrane export across the plasma membrane"/>
    <property type="evidence" value="ECO:0007669"/>
    <property type="project" value="InterPro"/>
</dbReference>
<keyword evidence="7 8" id="KW-0472">Membrane</keyword>
<evidence type="ECO:0000256" key="7">
    <source>
        <dbReference type="ARBA" id="ARBA00023136"/>
    </source>
</evidence>
<evidence type="ECO:0000313" key="10">
    <source>
        <dbReference type="EMBL" id="REG86551.1"/>
    </source>
</evidence>
<evidence type="ECO:0000313" key="11">
    <source>
        <dbReference type="Proteomes" id="UP000256542"/>
    </source>
</evidence>
<feature type="transmembrane region" description="Helical" evidence="8">
    <location>
        <begin position="54"/>
        <end position="72"/>
    </location>
</feature>
<organism evidence="10 11">
    <name type="scientific">Marinomonas pollencensis</name>
    <dbReference type="NCBI Taxonomy" id="491954"/>
    <lineage>
        <taxon>Bacteria</taxon>
        <taxon>Pseudomonadati</taxon>
        <taxon>Pseudomonadota</taxon>
        <taxon>Gammaproteobacteria</taxon>
        <taxon>Oceanospirillales</taxon>
        <taxon>Oceanospirillaceae</taxon>
        <taxon>Marinomonas</taxon>
    </lineage>
</organism>
<gene>
    <name evidence="10" type="ORF">DFP81_101116</name>
</gene>
<comment type="similarity">
    <text evidence="2 8">Belongs to the major facilitator superfamily. Bcr/CmlA family.</text>
</comment>
<feature type="transmembrane region" description="Helical" evidence="8">
    <location>
        <begin position="287"/>
        <end position="305"/>
    </location>
</feature>
<feature type="transmembrane region" description="Helical" evidence="8">
    <location>
        <begin position="109"/>
        <end position="130"/>
    </location>
</feature>
<dbReference type="Proteomes" id="UP000256542">
    <property type="component" value="Unassembled WGS sequence"/>
</dbReference>
<dbReference type="Gene3D" id="1.20.1720.10">
    <property type="entry name" value="Multidrug resistance protein D"/>
    <property type="match status" value="1"/>
</dbReference>
<feature type="domain" description="Major facilitator superfamily (MFS) profile" evidence="9">
    <location>
        <begin position="17"/>
        <end position="399"/>
    </location>
</feature>
<evidence type="ECO:0000259" key="9">
    <source>
        <dbReference type="PROSITE" id="PS50850"/>
    </source>
</evidence>
<keyword evidence="8" id="KW-0997">Cell inner membrane</keyword>
<dbReference type="Pfam" id="PF07690">
    <property type="entry name" value="MFS_1"/>
    <property type="match status" value="1"/>
</dbReference>
<dbReference type="InterPro" id="IPR020846">
    <property type="entry name" value="MFS_dom"/>
</dbReference>
<evidence type="ECO:0000256" key="3">
    <source>
        <dbReference type="ARBA" id="ARBA00022448"/>
    </source>
</evidence>
<dbReference type="PANTHER" id="PTHR23502">
    <property type="entry name" value="MAJOR FACILITATOR SUPERFAMILY"/>
    <property type="match status" value="1"/>
</dbReference>
<dbReference type="InterPro" id="IPR004812">
    <property type="entry name" value="Efflux_drug-R_Bcr/CmlA"/>
</dbReference>
<evidence type="ECO:0000256" key="4">
    <source>
        <dbReference type="ARBA" id="ARBA00022475"/>
    </source>
</evidence>
<evidence type="ECO:0000256" key="6">
    <source>
        <dbReference type="ARBA" id="ARBA00022989"/>
    </source>
</evidence>
<feature type="transmembrane region" description="Helical" evidence="8">
    <location>
        <begin position="84"/>
        <end position="103"/>
    </location>
</feature>
<dbReference type="NCBIfam" id="TIGR00710">
    <property type="entry name" value="efflux_Bcr_CflA"/>
    <property type="match status" value="1"/>
</dbReference>
<evidence type="ECO:0000256" key="1">
    <source>
        <dbReference type="ARBA" id="ARBA00004651"/>
    </source>
</evidence>
<dbReference type="OrthoDB" id="9814303at2"/>
<evidence type="ECO:0000256" key="8">
    <source>
        <dbReference type="RuleBase" id="RU365088"/>
    </source>
</evidence>
<comment type="caution">
    <text evidence="10">The sequence shown here is derived from an EMBL/GenBank/DDBJ whole genome shotgun (WGS) entry which is preliminary data.</text>
</comment>
<dbReference type="PANTHER" id="PTHR23502:SF132">
    <property type="entry name" value="POLYAMINE TRANSPORTER 2-RELATED"/>
    <property type="match status" value="1"/>
</dbReference>
<dbReference type="GO" id="GO:0005886">
    <property type="term" value="C:plasma membrane"/>
    <property type="evidence" value="ECO:0007669"/>
    <property type="project" value="UniProtKB-SubCell"/>
</dbReference>
<feature type="transmembrane region" description="Helical" evidence="8">
    <location>
        <begin position="344"/>
        <end position="369"/>
    </location>
</feature>
<feature type="transmembrane region" description="Helical" evidence="8">
    <location>
        <begin position="173"/>
        <end position="192"/>
    </location>
</feature>
<reference evidence="10 11" key="1">
    <citation type="submission" date="2018-08" db="EMBL/GenBank/DDBJ databases">
        <title>Genomic Encyclopedia of Type Strains, Phase III (KMG-III): the genomes of soil and plant-associated and newly described type strains.</title>
        <authorList>
            <person name="Whitman W."/>
        </authorList>
    </citation>
    <scope>NUCLEOTIDE SEQUENCE [LARGE SCALE GENOMIC DNA]</scope>
    <source>
        <strain evidence="10 11">CECT 7375</strain>
    </source>
</reference>
<comment type="subcellular location">
    <subcellularLocation>
        <location evidence="8">Cell inner membrane</location>
        <topology evidence="8">Multi-pass membrane protein</topology>
    </subcellularLocation>
    <subcellularLocation>
        <location evidence="1">Cell membrane</location>
        <topology evidence="1">Multi-pass membrane protein</topology>
    </subcellularLocation>
</comment>
<keyword evidence="3 8" id="KW-0813">Transport</keyword>
<proteinExistence type="inferred from homology"/>
<name>A0A3E0DWU2_9GAMM</name>
<keyword evidence="6 8" id="KW-1133">Transmembrane helix</keyword>
<feature type="transmembrane region" description="Helical" evidence="8">
    <location>
        <begin position="254"/>
        <end position="275"/>
    </location>
</feature>
<dbReference type="AlphaFoldDB" id="A0A3E0DWU2"/>
<evidence type="ECO:0000256" key="5">
    <source>
        <dbReference type="ARBA" id="ARBA00022692"/>
    </source>
</evidence>
<dbReference type="CDD" id="cd17320">
    <property type="entry name" value="MFS_MdfA_MDR_like"/>
    <property type="match status" value="1"/>
</dbReference>
<feature type="transmembrane region" description="Helical" evidence="8">
    <location>
        <begin position="223"/>
        <end position="242"/>
    </location>
</feature>
<dbReference type="EMBL" id="QUNG01000001">
    <property type="protein sequence ID" value="REG86551.1"/>
    <property type="molecule type" value="Genomic_DNA"/>
</dbReference>
<dbReference type="RefSeq" id="WP_115895817.1">
    <property type="nucleotide sequence ID" value="NZ_QUNG01000001.1"/>
</dbReference>
<dbReference type="InterPro" id="IPR011701">
    <property type="entry name" value="MFS"/>
</dbReference>
<keyword evidence="5 8" id="KW-0812">Transmembrane</keyword>
<dbReference type="SUPFAM" id="SSF103473">
    <property type="entry name" value="MFS general substrate transporter"/>
    <property type="match status" value="1"/>
</dbReference>
<accession>A0A3E0DWU2</accession>